<dbReference type="GO" id="GO:0016787">
    <property type="term" value="F:hydrolase activity"/>
    <property type="evidence" value="ECO:0007669"/>
    <property type="project" value="InterPro"/>
</dbReference>
<dbReference type="PANTHER" id="PTHR42103:SF2">
    <property type="entry name" value="AB HYDROLASE-1 DOMAIN-CONTAINING PROTEIN"/>
    <property type="match status" value="1"/>
</dbReference>
<gene>
    <name evidence="2" type="ORF">DKX38_000097</name>
</gene>
<dbReference type="PANTHER" id="PTHR42103">
    <property type="entry name" value="ALPHA/BETA-HYDROLASES SUPERFAMILY PROTEIN"/>
    <property type="match status" value="1"/>
</dbReference>
<feature type="domain" description="Xaa-Pro dipeptidyl-peptidase-like" evidence="1">
    <location>
        <begin position="15"/>
        <end position="161"/>
    </location>
</feature>
<dbReference type="AlphaFoldDB" id="A0A5N5P1F2"/>
<dbReference type="InterPro" id="IPR000383">
    <property type="entry name" value="Xaa-Pro-like_dom"/>
</dbReference>
<accession>A0A5N5P1F2</accession>
<dbReference type="SUPFAM" id="SSF53474">
    <property type="entry name" value="alpha/beta-Hydrolases"/>
    <property type="match status" value="1"/>
</dbReference>
<dbReference type="EMBL" id="VDCV01000001">
    <property type="protein sequence ID" value="KAB5572903.1"/>
    <property type="molecule type" value="Genomic_DNA"/>
</dbReference>
<evidence type="ECO:0000259" key="1">
    <source>
        <dbReference type="Pfam" id="PF02129"/>
    </source>
</evidence>
<sequence length="356" mass="39264">MSNYTVESTKVETIDGAKLHTRLFKPTEEGDVKDNLVVVLVHPFSILGGCQGLLKGIAVGLAGKGYKAVTFDMRGAGKSTGRASLTGFAEIKDVIAVCKWVCENLSSDRILLVGSSAGKQSMVISKSEKMHHSFSVKEGKDLIDQISFYMRFAAWLNMLMWILIELRTKFEHMDGIQFRFLVIIVLDDRIRLAIAFSVLFVHELGFDDVLSNDFINLFSGSPILEKVKKKRKGFFISRNIGVPPMIEGLGAPIAGSAVDEIKEAVGYVSIGYPFGMFASILFGRHHKAVLSSPKPKLFVMGTRDGFTSVKQLQHKLSSAVGRVETHLIEGASHFQMEGPEFDNQMVDLILPFISSL</sequence>
<name>A0A5N5P1F2_9ROSI</name>
<keyword evidence="3" id="KW-1185">Reference proteome</keyword>
<organism evidence="2 3">
    <name type="scientific">Salix brachista</name>
    <dbReference type="NCBI Taxonomy" id="2182728"/>
    <lineage>
        <taxon>Eukaryota</taxon>
        <taxon>Viridiplantae</taxon>
        <taxon>Streptophyta</taxon>
        <taxon>Embryophyta</taxon>
        <taxon>Tracheophyta</taxon>
        <taxon>Spermatophyta</taxon>
        <taxon>Magnoliopsida</taxon>
        <taxon>eudicotyledons</taxon>
        <taxon>Gunneridae</taxon>
        <taxon>Pentapetalae</taxon>
        <taxon>rosids</taxon>
        <taxon>fabids</taxon>
        <taxon>Malpighiales</taxon>
        <taxon>Salicaceae</taxon>
        <taxon>Saliceae</taxon>
        <taxon>Salix</taxon>
    </lineage>
</organism>
<comment type="caution">
    <text evidence="2">The sequence shown here is derived from an EMBL/GenBank/DDBJ whole genome shotgun (WGS) entry which is preliminary data.</text>
</comment>
<evidence type="ECO:0000313" key="3">
    <source>
        <dbReference type="Proteomes" id="UP000326939"/>
    </source>
</evidence>
<proteinExistence type="predicted"/>
<dbReference type="Proteomes" id="UP000326939">
    <property type="component" value="Chromosome 1"/>
</dbReference>
<dbReference type="InterPro" id="IPR029058">
    <property type="entry name" value="AB_hydrolase_fold"/>
</dbReference>
<evidence type="ECO:0000313" key="2">
    <source>
        <dbReference type="EMBL" id="KAB5572903.1"/>
    </source>
</evidence>
<dbReference type="Gene3D" id="3.40.50.1820">
    <property type="entry name" value="alpha/beta hydrolase"/>
    <property type="match status" value="2"/>
</dbReference>
<dbReference type="Pfam" id="PF02129">
    <property type="entry name" value="Peptidase_S15"/>
    <property type="match status" value="1"/>
</dbReference>
<protein>
    <recommendedName>
        <fullName evidence="1">Xaa-Pro dipeptidyl-peptidase-like domain-containing protein</fullName>
    </recommendedName>
</protein>
<reference evidence="3" key="1">
    <citation type="journal article" date="2019" name="Gigascience">
        <title>De novo genome assembly of the endangered Acer yangbiense, a plant species with extremely small populations endemic to Yunnan Province, China.</title>
        <authorList>
            <person name="Yang J."/>
            <person name="Wariss H.M."/>
            <person name="Tao L."/>
            <person name="Zhang R."/>
            <person name="Yun Q."/>
            <person name="Hollingsworth P."/>
            <person name="Dao Z."/>
            <person name="Luo G."/>
            <person name="Guo H."/>
            <person name="Ma Y."/>
            <person name="Sun W."/>
        </authorList>
    </citation>
    <scope>NUCLEOTIDE SEQUENCE [LARGE SCALE GENOMIC DNA]</scope>
    <source>
        <strain evidence="3">cv. br00</strain>
    </source>
</reference>